<feature type="compositionally biased region" description="Polar residues" evidence="1">
    <location>
        <begin position="188"/>
        <end position="198"/>
    </location>
</feature>
<dbReference type="Proteomes" id="UP000053660">
    <property type="component" value="Unassembled WGS sequence"/>
</dbReference>
<feature type="compositionally biased region" description="Polar residues" evidence="1">
    <location>
        <begin position="213"/>
        <end position="228"/>
    </location>
</feature>
<evidence type="ECO:0000313" key="3">
    <source>
        <dbReference type="Proteomes" id="UP000053660"/>
    </source>
</evidence>
<proteinExistence type="predicted"/>
<dbReference type="AlphaFoldDB" id="A0A0B1TV77"/>
<reference evidence="2 3" key="1">
    <citation type="submission" date="2014-03" db="EMBL/GenBank/DDBJ databases">
        <title>Draft genome of the hookworm Oesophagostomum dentatum.</title>
        <authorList>
            <person name="Mitreva M."/>
        </authorList>
    </citation>
    <scope>NUCLEOTIDE SEQUENCE [LARGE SCALE GENOMIC DNA]</scope>
    <source>
        <strain evidence="2 3">OD-Hann</strain>
    </source>
</reference>
<feature type="compositionally biased region" description="Basic residues" evidence="1">
    <location>
        <begin position="151"/>
        <end position="162"/>
    </location>
</feature>
<evidence type="ECO:0008006" key="4">
    <source>
        <dbReference type="Google" id="ProtNLM"/>
    </source>
</evidence>
<gene>
    <name evidence="2" type="ORF">OESDEN_00222</name>
</gene>
<accession>A0A0B1TV77</accession>
<name>A0A0B1TV77_OESDE</name>
<organism evidence="2 3">
    <name type="scientific">Oesophagostomum dentatum</name>
    <name type="common">Nodular worm</name>
    <dbReference type="NCBI Taxonomy" id="61180"/>
    <lineage>
        <taxon>Eukaryota</taxon>
        <taxon>Metazoa</taxon>
        <taxon>Ecdysozoa</taxon>
        <taxon>Nematoda</taxon>
        <taxon>Chromadorea</taxon>
        <taxon>Rhabditida</taxon>
        <taxon>Rhabditina</taxon>
        <taxon>Rhabditomorpha</taxon>
        <taxon>Strongyloidea</taxon>
        <taxon>Strongylidae</taxon>
        <taxon>Oesophagostomum</taxon>
    </lineage>
</organism>
<feature type="region of interest" description="Disordered" evidence="1">
    <location>
        <begin position="1"/>
        <end position="284"/>
    </location>
</feature>
<dbReference type="EMBL" id="KN549205">
    <property type="protein sequence ID" value="KHJ99767.1"/>
    <property type="molecule type" value="Genomic_DNA"/>
</dbReference>
<sequence>DEELPPWAISHPQPRSGVRRSQLWRGDDSAEVPQQQIQPSRYEPVQKESRPRSSSLNASYAVSRTEPNQRKHLTTEEQHKLDLLQQIEENKRRRELEKQKEREEEEREIRRLEKYNEKVRREEEEERRKAMERARIMEKHSEEVRESNYRRAQHVPSPRRRSSTPQKERSDSPSEEQPRLEWWEKKPTWQQRAEQGRQSAVIPTLRDKPPRTPSATHRTQSRHSSNNYDPAASVERHNSASRTSSRASHRSGAERQSSSTGRQNSSGSQRSSRRMSSQVDKVRA</sequence>
<evidence type="ECO:0000313" key="2">
    <source>
        <dbReference type="EMBL" id="KHJ99767.1"/>
    </source>
</evidence>
<feature type="compositionally biased region" description="Low complexity" evidence="1">
    <location>
        <begin position="255"/>
        <end position="278"/>
    </location>
</feature>
<feature type="non-terminal residue" evidence="2">
    <location>
        <position position="1"/>
    </location>
</feature>
<feature type="compositionally biased region" description="Polar residues" evidence="1">
    <location>
        <begin position="52"/>
        <end position="66"/>
    </location>
</feature>
<dbReference type="OrthoDB" id="5876441at2759"/>
<protein>
    <recommendedName>
        <fullName evidence="4">CCDC66 domain-containing protein</fullName>
    </recommendedName>
</protein>
<feature type="compositionally biased region" description="Basic and acidic residues" evidence="1">
    <location>
        <begin position="166"/>
        <end position="187"/>
    </location>
</feature>
<feature type="compositionally biased region" description="Basic and acidic residues" evidence="1">
    <location>
        <begin position="67"/>
        <end position="149"/>
    </location>
</feature>
<evidence type="ECO:0000256" key="1">
    <source>
        <dbReference type="SAM" id="MobiDB-lite"/>
    </source>
</evidence>
<keyword evidence="3" id="KW-1185">Reference proteome</keyword>